<dbReference type="CDD" id="cd02440">
    <property type="entry name" value="AdoMet_MTases"/>
    <property type="match status" value="1"/>
</dbReference>
<gene>
    <name evidence="1" type="ORF">KP001_02435</name>
</gene>
<keyword evidence="2" id="KW-1185">Reference proteome</keyword>
<reference evidence="1 2" key="1">
    <citation type="submission" date="2021-06" db="EMBL/GenBank/DDBJ databases">
        <title>Gemonas diversity in paddy soil.</title>
        <authorList>
            <person name="Liu G."/>
        </authorList>
    </citation>
    <scope>NUCLEOTIDE SEQUENCE [LARGE SCALE GENOMIC DNA]</scope>
    <source>
        <strain evidence="1 2">RG2</strain>
    </source>
</reference>
<dbReference type="GO" id="GO:0032259">
    <property type="term" value="P:methylation"/>
    <property type="evidence" value="ECO:0007669"/>
    <property type="project" value="UniProtKB-KW"/>
</dbReference>
<dbReference type="GO" id="GO:0008168">
    <property type="term" value="F:methyltransferase activity"/>
    <property type="evidence" value="ECO:0007669"/>
    <property type="project" value="UniProtKB-KW"/>
</dbReference>
<proteinExistence type="predicted"/>
<keyword evidence="1" id="KW-0489">Methyltransferase</keyword>
<keyword evidence="1" id="KW-0808">Transferase</keyword>
<dbReference type="EMBL" id="CP077683">
    <property type="protein sequence ID" value="QXE91423.1"/>
    <property type="molecule type" value="Genomic_DNA"/>
</dbReference>
<dbReference type="Pfam" id="PF13489">
    <property type="entry name" value="Methyltransf_23"/>
    <property type="match status" value="1"/>
</dbReference>
<organism evidence="1 2">
    <name type="scientific">Geomonas subterranea</name>
    <dbReference type="NCBI Taxonomy" id="2847989"/>
    <lineage>
        <taxon>Bacteria</taxon>
        <taxon>Pseudomonadati</taxon>
        <taxon>Thermodesulfobacteriota</taxon>
        <taxon>Desulfuromonadia</taxon>
        <taxon>Geobacterales</taxon>
        <taxon>Geobacteraceae</taxon>
        <taxon>Geomonas</taxon>
    </lineage>
</organism>
<evidence type="ECO:0000313" key="1">
    <source>
        <dbReference type="EMBL" id="QXE91423.1"/>
    </source>
</evidence>
<protein>
    <submittedName>
        <fullName evidence="1">Class I SAM-dependent methyltransferase</fullName>
    </submittedName>
</protein>
<dbReference type="RefSeq" id="WP_217288008.1">
    <property type="nucleotide sequence ID" value="NZ_CP077683.1"/>
</dbReference>
<evidence type="ECO:0000313" key="2">
    <source>
        <dbReference type="Proteomes" id="UP000683559"/>
    </source>
</evidence>
<accession>A0ABX8LI57</accession>
<sequence>MATAALSVSKYLEFFRKKDVRSVLDYGAGTLRNSAYMADAGFKVYAADLPVQVARIMKMASARKLAGIFDVDELTGGRLDVDLVLSSYVLNIIPDGTEKSRYLKNIVLNLRPEGYLLVEVRCRNAAPDCSSGCAHGKRCPNCIKTYSHQELDQLVESAGFRRVSHYYRRHSVAVLYQRFQ</sequence>
<name>A0ABX8LI57_9BACT</name>
<dbReference type="Proteomes" id="UP000683559">
    <property type="component" value="Chromosome"/>
</dbReference>